<dbReference type="InterPro" id="IPR000857">
    <property type="entry name" value="MyTH4_dom"/>
</dbReference>
<feature type="compositionally biased region" description="Pro residues" evidence="7">
    <location>
        <begin position="1338"/>
        <end position="1355"/>
    </location>
</feature>
<evidence type="ECO:0000256" key="7">
    <source>
        <dbReference type="SAM" id="MobiDB-lite"/>
    </source>
</evidence>
<comment type="caution">
    <text evidence="8">The sequence shown here is derived from an EMBL/GenBank/DDBJ whole genome shotgun (WGS) entry which is preliminary data.</text>
</comment>
<dbReference type="Pfam" id="PF14604">
    <property type="entry name" value="SH3_9"/>
    <property type="match status" value="1"/>
</dbReference>
<evidence type="ECO:0000256" key="6">
    <source>
        <dbReference type="ARBA" id="ARBA00023203"/>
    </source>
</evidence>
<dbReference type="InterPro" id="IPR000299">
    <property type="entry name" value="FERM_domain"/>
</dbReference>
<feature type="region of interest" description="Disordered" evidence="7">
    <location>
        <begin position="735"/>
        <end position="928"/>
    </location>
</feature>
<proteinExistence type="inferred from homology"/>
<name>A0A8J1UPY4_OWEFU</name>
<dbReference type="GO" id="GO:0005856">
    <property type="term" value="C:cytoskeleton"/>
    <property type="evidence" value="ECO:0007669"/>
    <property type="project" value="InterPro"/>
</dbReference>
<dbReference type="PROSITE" id="PS51016">
    <property type="entry name" value="MYTH4"/>
    <property type="match status" value="2"/>
</dbReference>
<dbReference type="GO" id="GO:0003779">
    <property type="term" value="F:actin binding"/>
    <property type="evidence" value="ECO:0007669"/>
    <property type="project" value="UniProtKB-KW"/>
</dbReference>
<gene>
    <name evidence="8" type="ORF">OFUS_LOCUS18464</name>
</gene>
<dbReference type="Proteomes" id="UP000749559">
    <property type="component" value="Unassembled WGS sequence"/>
</dbReference>
<dbReference type="Gene3D" id="2.30.30.40">
    <property type="entry name" value="SH3 Domains"/>
    <property type="match status" value="1"/>
</dbReference>
<feature type="compositionally biased region" description="Polar residues" evidence="7">
    <location>
        <begin position="874"/>
        <end position="902"/>
    </location>
</feature>
<feature type="region of interest" description="Disordered" evidence="7">
    <location>
        <begin position="954"/>
        <end position="980"/>
    </location>
</feature>
<dbReference type="Pfam" id="PF26570">
    <property type="entry name" value="MYO15"/>
    <property type="match status" value="1"/>
</dbReference>
<dbReference type="Gene3D" id="1.25.40.530">
    <property type="entry name" value="MyTH4 domain"/>
    <property type="match status" value="3"/>
</dbReference>
<keyword evidence="3" id="KW-0728">SH3 domain</keyword>
<feature type="compositionally biased region" description="Basic and acidic residues" evidence="7">
    <location>
        <begin position="639"/>
        <end position="651"/>
    </location>
</feature>
<evidence type="ECO:0000256" key="1">
    <source>
        <dbReference type="ARBA" id="ARBA00004496"/>
    </source>
</evidence>
<organism evidence="8 9">
    <name type="scientific">Owenia fusiformis</name>
    <name type="common">Polychaete worm</name>
    <dbReference type="NCBI Taxonomy" id="6347"/>
    <lineage>
        <taxon>Eukaryota</taxon>
        <taxon>Metazoa</taxon>
        <taxon>Spiralia</taxon>
        <taxon>Lophotrochozoa</taxon>
        <taxon>Annelida</taxon>
        <taxon>Polychaeta</taxon>
        <taxon>Sedentaria</taxon>
        <taxon>Canalipalpata</taxon>
        <taxon>Sabellida</taxon>
        <taxon>Oweniida</taxon>
        <taxon>Oweniidae</taxon>
        <taxon>Owenia</taxon>
    </lineage>
</organism>
<feature type="compositionally biased region" description="Low complexity" evidence="7">
    <location>
        <begin position="741"/>
        <end position="756"/>
    </location>
</feature>
<dbReference type="CDD" id="cd13201">
    <property type="entry name" value="FERM_C_MyoXV"/>
    <property type="match status" value="1"/>
</dbReference>
<dbReference type="InterPro" id="IPR036028">
    <property type="entry name" value="SH3-like_dom_sf"/>
</dbReference>
<evidence type="ECO:0000313" key="9">
    <source>
        <dbReference type="Proteomes" id="UP000749559"/>
    </source>
</evidence>
<dbReference type="Pfam" id="PF00784">
    <property type="entry name" value="MyTH4"/>
    <property type="match status" value="2"/>
</dbReference>
<evidence type="ECO:0000256" key="4">
    <source>
        <dbReference type="ARBA" id="ARBA00022490"/>
    </source>
</evidence>
<dbReference type="SUPFAM" id="SSF50044">
    <property type="entry name" value="SH3-domain"/>
    <property type="match status" value="1"/>
</dbReference>
<dbReference type="OrthoDB" id="312459at2759"/>
<keyword evidence="9" id="KW-1185">Reference proteome</keyword>
<dbReference type="InterPro" id="IPR051567">
    <property type="entry name" value="Unconventional_Myosin_ATPase"/>
</dbReference>
<dbReference type="CDD" id="cd14473">
    <property type="entry name" value="FERM_B-lobe"/>
    <property type="match status" value="1"/>
</dbReference>
<dbReference type="SMART" id="SM00139">
    <property type="entry name" value="MyTH4"/>
    <property type="match status" value="2"/>
</dbReference>
<dbReference type="CDD" id="cd11884">
    <property type="entry name" value="SH3_MYO15"/>
    <property type="match status" value="1"/>
</dbReference>
<dbReference type="SMART" id="SM00295">
    <property type="entry name" value="B41"/>
    <property type="match status" value="1"/>
</dbReference>
<feature type="compositionally biased region" description="Basic and acidic residues" evidence="7">
    <location>
        <begin position="1250"/>
        <end position="1263"/>
    </location>
</feature>
<feature type="region of interest" description="Disordered" evidence="7">
    <location>
        <begin position="316"/>
        <end position="335"/>
    </location>
</feature>
<accession>A0A8J1UPY4</accession>
<feature type="region of interest" description="Disordered" evidence="7">
    <location>
        <begin position="456"/>
        <end position="514"/>
    </location>
</feature>
<dbReference type="InterPro" id="IPR019748">
    <property type="entry name" value="FERM_central"/>
</dbReference>
<dbReference type="SMART" id="SM00326">
    <property type="entry name" value="SH3"/>
    <property type="match status" value="1"/>
</dbReference>
<feature type="compositionally biased region" description="Basic and acidic residues" evidence="7">
    <location>
        <begin position="905"/>
        <end position="923"/>
    </location>
</feature>
<keyword evidence="6" id="KW-0009">Actin-binding</keyword>
<dbReference type="InterPro" id="IPR041795">
    <property type="entry name" value="MyoXV_FERM_C"/>
</dbReference>
<keyword evidence="4" id="KW-0963">Cytoplasm</keyword>
<feature type="region of interest" description="Disordered" evidence="7">
    <location>
        <begin position="1209"/>
        <end position="1377"/>
    </location>
</feature>
<evidence type="ECO:0000256" key="5">
    <source>
        <dbReference type="ARBA" id="ARBA00022737"/>
    </source>
</evidence>
<feature type="region of interest" description="Disordered" evidence="7">
    <location>
        <begin position="1825"/>
        <end position="1849"/>
    </location>
</feature>
<evidence type="ECO:0000256" key="3">
    <source>
        <dbReference type="ARBA" id="ARBA00022443"/>
    </source>
</evidence>
<sequence length="2397" mass="267826">MGVAKLEIPPELAFIFSKLDDWQPLHVERNVVNVIGNIPPQEYQFLLPKDINSYVFTKYSNTYFSRNVEFGMLKSPVKIPFLNQDTPSNREDAVALFSLILRFMNDANLSGKRELALAAYIVHMGISSEGLRDEIYVQLCNQTWGNDNPANCERGWWLMANCLSCFPPSSTSSKYLLKYISDQAYNGYKAYCQHKLLQCTDHKEGILARTYPINLLESRAARKRANMAVEVQFTDGEKGKAHCESWTTGEELTAHILRSRHVAQSSHGWTVALKDDRDIYELSGTDYVMDLIAELEQPPNFPCNKSYFLISRDKGYRETPGHKRPGTQHDPDKINIMELSDLGIKELDRPIPVPLPEAPSLDRGPSDEDNEFNVAIRNRHLRASEKERPTPKKAPPPPAPLSVPPALPPPRESPPLPKKEEFFANGTGDDLGPSRMNDRYRAEKDIALARNKLNQRYNELEETDGKPAKGGLNSRYTDKKGKVNDPDLSKNKLNERYNAKTNGHVPNGNVKSQMNRDRTFSLGSEGATSAPRDMDVWLDRVFDPVLDDENVNDLSDARSVERVLRGGGKGIPGVTSQPAGPMGLTVNTSLANGGMGVGGVLGAGVPLGPTDQIDTEGLNLKEKNVKNFYHTLDMERDKEILGVESEPKEPPSKSIIKKLIPKGKDPKLKSPEKSQDSKDSPNTKNEGPPVPPRNEEQGPIDNSYLTLLDPRASSTSEDSFMEKANAILEDYLQPVKTPDKTANPAVASAPSNATTTKDPDKRNSGYERPKLSKRELYDIKKKSQAHYDPNAVSYTALQPKIKEKTEPKDPVKGANNVTNVRVTPPTNKDVNKEQKVNNVKKEPEVKATQPKANIPKPIDDTSQMKSKLNDKKPVTQTQTQAKPATSKTPVSNDNNPVAQSQPKAPEVKPDKTKENAKESEPNEPRIIVKASTKFDEKIPKVSLKDRKALFLQTDAPKFPEPINQKKTKTTADENIYTPEPDKGTVIAHFEDPSFEPPPPLPVPTVPEIEPVATKVSIPTPVVSKSVTFGTPPLATPLVPVSKITTTGIKNVTPIEAQSISTTGVQTQLPFPVSNPQGQTPFPSAYGAFSTAPVVDPMAVAQQVAIQQAAAQQAAVQQAAAQQAAVQQAAAQQLAAQQAAQQLAAQQAAQQQAAQQLAAQQAAQQFTQQQTLTQINAQQQQTAQLQSQLQNQTLQNQILQQTIQTETLKQQLTSMQSPPPTKAPAPVVSPQASYAPQFNGLEEPPKFSYKKQVDRTKAPAKGEVDAGSQGGFGTLKGQFEKRQVDHPRQYVPPPPPPIVTNGDVPEKGVKFSESVQTISPVSPDPPKETKEIGTVAPKSLPPSPPSTPAPPPPPVPTMSSSKTSSENNDTHHLDAEERARTIKIGKFAWPPKQEVVEKEAVKVNKLLIDEAKVDTEIQKPATNQERHDRTMELIRSRSMDAKTAATALKELKKENKTPEIQHIDMKDRANKLEKLMANKTPTGSVKALPPPPPPPQPEPVVQATKATEEEQIYDTILPVTNIDDVAVTQVDPSMLENIQTELYGPNTAPYYMYNKTPWELLVRKEVFSPNEKLDNPLALTLTMCQIVMDVYEYPCIRLNREEKVKMRHLLESHNVTVENMTSSNHKGQTKRTVVELAKDFPLYFSRLFPINGGSKLSRPHMLAVSHAGIHLCKRDQEANEHTIKILQSHKFDKIIDVSVPKKHTVQIRLADDWLILYTNRAKQIKMMIEAYCIECEKETTYVRALKDYITRESTLLSFMKGDIIVLTNRDMYMDRGWLYGSLQGRTGAFPTEYVKPLARHELIRKESSLYKPPERPIIPVTTVAAIPEPVRERREEPPPEPQSSQFSPQEPLMIFHDDPVRVLDEGSVTSQSSSVMRDGKYSMMEFAMLHFRETMDSNRKRRSFGRKGKKTDSWSWKEQAELVKWTKSPIQISLLKHSNSKLNKMALECFISIMRYMGDYPLAKNQKLVDCVHAVLTACHYHADLRDEVYVQLCKQTTSNRSTKPFSCQRGWRLMSIMCAYYNTSDILRPYLMTYLENAAYNSSRQYHGLASVCLQNIRKTLKYGGRKNIPTSVEIDQVTVGRITKRQLIVLPGGTPFVMQSKSTTVVEDVVEAICQELHISNDIETEEYAIFYVVEKENLYCPLTRNEYIFDITTELMIQRKEFYLLFQRTSWFFPLRLEGSSDLYIDIIYNQCIPDYLDGLLLLIQEGGALTPEMTMDVARLAALQHRASGLNNLPTVKDVQSLLPAVIPDLPNMKPQQWVNIVHDKLEETTKFTPTGAKAAFLDILSKWSLYGSTFFALKAVGDARIPSRCLLAINKKGVHFLDIMSHAVQISYSFSDIISSRRFKSEAGVQFLDMKCGNLMMQKVTRIETDQGAEISSLIGQYIQLISKGRLPK</sequence>
<feature type="compositionally biased region" description="Basic and acidic residues" evidence="7">
    <location>
        <begin position="757"/>
        <end position="781"/>
    </location>
</feature>
<dbReference type="InterPro" id="IPR011993">
    <property type="entry name" value="PH-like_dom_sf"/>
</dbReference>
<keyword evidence="5" id="KW-0677">Repeat</keyword>
<feature type="compositionally biased region" description="Pro residues" evidence="7">
    <location>
        <begin position="1487"/>
        <end position="1497"/>
    </location>
</feature>
<feature type="region of interest" description="Disordered" evidence="7">
    <location>
        <begin position="1480"/>
        <end position="1499"/>
    </location>
</feature>
<feature type="compositionally biased region" description="Basic and acidic residues" evidence="7">
    <location>
        <begin position="829"/>
        <end position="845"/>
    </location>
</feature>
<dbReference type="PROSITE" id="PS50057">
    <property type="entry name" value="FERM_3"/>
    <property type="match status" value="1"/>
</dbReference>
<feature type="region of interest" description="Disordered" evidence="7">
    <location>
        <begin position="349"/>
        <end position="443"/>
    </location>
</feature>
<dbReference type="Gene3D" id="2.30.29.30">
    <property type="entry name" value="Pleckstrin-homology domain (PH domain)/Phosphotyrosine-binding domain (PTB)"/>
    <property type="match status" value="2"/>
</dbReference>
<dbReference type="PANTHER" id="PTHR22692:SF26">
    <property type="entry name" value="SH3 DOMAIN-CONTAINING PROTEIN"/>
    <property type="match status" value="1"/>
</dbReference>
<feature type="compositionally biased region" description="Basic and acidic residues" evidence="7">
    <location>
        <begin position="1367"/>
        <end position="1377"/>
    </location>
</feature>
<comment type="subcellular location">
    <subcellularLocation>
        <location evidence="1">Cytoplasm</location>
    </subcellularLocation>
</comment>
<reference evidence="8" key="1">
    <citation type="submission" date="2022-03" db="EMBL/GenBank/DDBJ databases">
        <authorList>
            <person name="Martin C."/>
        </authorList>
    </citation>
    <scope>NUCLEOTIDE SEQUENCE</scope>
</reference>
<dbReference type="InterPro" id="IPR001452">
    <property type="entry name" value="SH3_domain"/>
</dbReference>
<feature type="compositionally biased region" description="Basic and acidic residues" evidence="7">
    <location>
        <begin position="662"/>
        <end position="681"/>
    </location>
</feature>
<protein>
    <submittedName>
        <fullName evidence="8">Uncharacterized protein</fullName>
    </submittedName>
</protein>
<feature type="compositionally biased region" description="Basic and acidic residues" evidence="7">
    <location>
        <begin position="1277"/>
        <end position="1287"/>
    </location>
</feature>
<dbReference type="EMBL" id="CAIIXF020000009">
    <property type="protein sequence ID" value="CAH1793641.1"/>
    <property type="molecule type" value="Genomic_DNA"/>
</dbReference>
<feature type="compositionally biased region" description="Pro residues" evidence="7">
    <location>
        <begin position="392"/>
        <end position="416"/>
    </location>
</feature>
<dbReference type="Pfam" id="PF02174">
    <property type="entry name" value="IRS"/>
    <property type="match status" value="1"/>
</dbReference>
<dbReference type="InterPro" id="IPR038185">
    <property type="entry name" value="MyTH4_dom_sf"/>
</dbReference>
<feature type="region of interest" description="Disordered" evidence="7">
    <location>
        <begin position="639"/>
        <end position="721"/>
    </location>
</feature>
<evidence type="ECO:0000313" key="8">
    <source>
        <dbReference type="EMBL" id="CAH1793641.1"/>
    </source>
</evidence>
<comment type="similarity">
    <text evidence="2">Belongs to the TRAFAC class myosin-kinesin ATPase superfamily. Myosin family.</text>
</comment>
<dbReference type="InterPro" id="IPR002404">
    <property type="entry name" value="IRS_PTB"/>
</dbReference>
<dbReference type="PANTHER" id="PTHR22692">
    <property type="entry name" value="MYOSIN VII, XV"/>
    <property type="match status" value="1"/>
</dbReference>
<dbReference type="InterPro" id="IPR019749">
    <property type="entry name" value="Band_41_domain"/>
</dbReference>
<feature type="compositionally biased region" description="Basic and acidic residues" evidence="7">
    <location>
        <begin position="800"/>
        <end position="811"/>
    </location>
</feature>
<dbReference type="PROSITE" id="PS50002">
    <property type="entry name" value="SH3"/>
    <property type="match status" value="1"/>
</dbReference>
<evidence type="ECO:0000256" key="2">
    <source>
        <dbReference type="ARBA" id="ARBA00008314"/>
    </source>
</evidence>
<feature type="compositionally biased region" description="Basic and acidic residues" evidence="7">
    <location>
        <begin position="476"/>
        <end position="498"/>
    </location>
</feature>
<feature type="compositionally biased region" description="Polar residues" evidence="7">
    <location>
        <begin position="815"/>
        <end position="826"/>
    </location>
</feature>
<dbReference type="SUPFAM" id="SSF50729">
    <property type="entry name" value="PH domain-like"/>
    <property type="match status" value="1"/>
</dbReference>
<dbReference type="InterPro" id="IPR059004">
    <property type="entry name" value="MYO15"/>
</dbReference>
<dbReference type="Gene3D" id="3.10.20.90">
    <property type="entry name" value="Phosphatidylinositol 3-kinase Catalytic Subunit, Chain A, domain 1"/>
    <property type="match status" value="1"/>
</dbReference>